<dbReference type="OrthoDB" id="9788221at2"/>
<sequence>MTFPGSAVAPLVSLPAVLVEAFADGPCCGNGAAVVQLHQPMGDGALQAIARSLNQSETAFLLQQQGRWALRWFTPSCEVPLCGHATLAALLALGHWQQVAPGGRLELFTRSGPLAVALDASGSSGQLVLPSAGLLPAEPSAALIRLLHERLGGAPLAYWSSGLGYRVALLTPEAALAQLPGLAAELEGPDRGGLVLMQAIEKGSIDDLPSVLGRPADYQLRFFAPGLGIDEDPVTGSAHALVAPFWLDRLGRSSVVGWQCSPRPGGMVCDGASSGMIRLSGSGHLLWNGTLRVQADGSGADSWASLAACA</sequence>
<proteinExistence type="inferred from homology"/>
<dbReference type="AlphaFoldDB" id="A0A2P7N016"/>
<dbReference type="Proteomes" id="UP000243002">
    <property type="component" value="Unassembled WGS sequence"/>
</dbReference>
<evidence type="ECO:0000256" key="2">
    <source>
        <dbReference type="ARBA" id="ARBA00023235"/>
    </source>
</evidence>
<keyword evidence="2" id="KW-0413">Isomerase</keyword>
<dbReference type="PIRSF" id="PIRSF016184">
    <property type="entry name" value="PhzC_PhzF"/>
    <property type="match status" value="1"/>
</dbReference>
<dbReference type="Gene3D" id="3.10.310.10">
    <property type="entry name" value="Diaminopimelate Epimerase, Chain A, domain 1"/>
    <property type="match status" value="2"/>
</dbReference>
<dbReference type="InterPro" id="IPR003719">
    <property type="entry name" value="Phenazine_PhzF-like"/>
</dbReference>
<evidence type="ECO:0000256" key="1">
    <source>
        <dbReference type="ARBA" id="ARBA00008270"/>
    </source>
</evidence>
<keyword evidence="5" id="KW-1185">Reference proteome</keyword>
<dbReference type="SUPFAM" id="SSF54506">
    <property type="entry name" value="Diaminopimelate epimerase-like"/>
    <property type="match status" value="1"/>
</dbReference>
<gene>
    <name evidence="4" type="ORF">C7K55_02155</name>
</gene>
<dbReference type="GO" id="GO:0005737">
    <property type="term" value="C:cytoplasm"/>
    <property type="evidence" value="ECO:0007669"/>
    <property type="project" value="TreeGrafter"/>
</dbReference>
<accession>A0A2P7N016</accession>
<organism evidence="4 5">
    <name type="scientific">Cyanobium usitatum str. Tous</name>
    <dbReference type="NCBI Taxonomy" id="2116684"/>
    <lineage>
        <taxon>Bacteria</taxon>
        <taxon>Bacillati</taxon>
        <taxon>Cyanobacteriota</taxon>
        <taxon>Cyanophyceae</taxon>
        <taxon>Synechococcales</taxon>
        <taxon>Prochlorococcaceae</taxon>
        <taxon>Cyanobium</taxon>
    </lineage>
</organism>
<evidence type="ECO:0000256" key="3">
    <source>
        <dbReference type="PIRSR" id="PIRSR016184-1"/>
    </source>
</evidence>
<name>A0A2P7N016_9CYAN</name>
<dbReference type="PANTHER" id="PTHR13774">
    <property type="entry name" value="PHENAZINE BIOSYNTHESIS PROTEIN"/>
    <property type="match status" value="1"/>
</dbReference>
<dbReference type="NCBIfam" id="TIGR00654">
    <property type="entry name" value="PhzF_family"/>
    <property type="match status" value="1"/>
</dbReference>
<dbReference type="PANTHER" id="PTHR13774:SF17">
    <property type="entry name" value="PHENAZINE BIOSYNTHESIS-LIKE DOMAIN-CONTAINING PROTEIN"/>
    <property type="match status" value="1"/>
</dbReference>
<dbReference type="EMBL" id="PXXO01000002">
    <property type="protein sequence ID" value="PSJ06809.1"/>
    <property type="molecule type" value="Genomic_DNA"/>
</dbReference>
<dbReference type="Pfam" id="PF02567">
    <property type="entry name" value="PhzC-PhzF"/>
    <property type="match status" value="1"/>
</dbReference>
<comment type="similarity">
    <text evidence="1">Belongs to the PhzF family.</text>
</comment>
<dbReference type="RefSeq" id="WP_106501779.1">
    <property type="nucleotide sequence ID" value="NZ_PXXO01000002.1"/>
</dbReference>
<feature type="active site" evidence="3">
    <location>
        <position position="57"/>
    </location>
</feature>
<comment type="caution">
    <text evidence="4">The sequence shown here is derived from an EMBL/GenBank/DDBJ whole genome shotgun (WGS) entry which is preliminary data.</text>
</comment>
<evidence type="ECO:0000313" key="5">
    <source>
        <dbReference type="Proteomes" id="UP000243002"/>
    </source>
</evidence>
<dbReference type="GO" id="GO:0016853">
    <property type="term" value="F:isomerase activity"/>
    <property type="evidence" value="ECO:0007669"/>
    <property type="project" value="UniProtKB-KW"/>
</dbReference>
<reference evidence="4 5" key="1">
    <citation type="journal article" date="2018" name="Environ. Microbiol.">
        <title>Ecological and genomic features of two widespread freshwater picocyanobacteria.</title>
        <authorList>
            <person name="Cabello-Yeves P.J."/>
            <person name="Picazo A."/>
            <person name="Camacho A."/>
            <person name="Callieri C."/>
            <person name="Rosselli R."/>
            <person name="Roda-Garcia J.J."/>
            <person name="Coutinho F.H."/>
            <person name="Rodriguez-Valera F."/>
        </authorList>
    </citation>
    <scope>NUCLEOTIDE SEQUENCE [LARGE SCALE GENOMIC DNA]</scope>
    <source>
        <strain evidence="4 5">Tous</strain>
    </source>
</reference>
<protein>
    <submittedName>
        <fullName evidence="4">PhzF family phenazine biosynthesis protein</fullName>
    </submittedName>
</protein>
<evidence type="ECO:0000313" key="4">
    <source>
        <dbReference type="EMBL" id="PSJ06809.1"/>
    </source>
</evidence>